<comment type="function">
    <text evidence="3 14">Catalyzes the conversion of D-ribulose 5-phosphate to formate and 3,4-dihydroxy-2-butanone 4-phosphate.</text>
</comment>
<dbReference type="Pfam" id="PF00925">
    <property type="entry name" value="GTP_cyclohydro2"/>
    <property type="match status" value="1"/>
</dbReference>
<dbReference type="InterPro" id="IPR036144">
    <property type="entry name" value="RibA-like_sf"/>
</dbReference>
<dbReference type="GO" id="GO:0000287">
    <property type="term" value="F:magnesium ion binding"/>
    <property type="evidence" value="ECO:0007669"/>
    <property type="project" value="UniProtKB-UniRule"/>
</dbReference>
<dbReference type="HAMAP" id="MF_00180">
    <property type="entry name" value="RibB"/>
    <property type="match status" value="1"/>
</dbReference>
<dbReference type="AlphaFoldDB" id="W9UTG4"/>
<comment type="catalytic activity">
    <reaction evidence="1 14">
        <text>D-ribulose 5-phosphate = (2S)-2-hydroxy-3-oxobutyl phosphate + formate + H(+)</text>
        <dbReference type="Rhea" id="RHEA:18457"/>
        <dbReference type="ChEBI" id="CHEBI:15378"/>
        <dbReference type="ChEBI" id="CHEBI:15740"/>
        <dbReference type="ChEBI" id="CHEBI:58121"/>
        <dbReference type="ChEBI" id="CHEBI:58830"/>
        <dbReference type="EC" id="4.1.99.12"/>
    </reaction>
</comment>
<evidence type="ECO:0000256" key="10">
    <source>
        <dbReference type="ARBA" id="ARBA00022723"/>
    </source>
</evidence>
<keyword evidence="17" id="KW-1185">Reference proteome</keyword>
<dbReference type="InterPro" id="IPR000422">
    <property type="entry name" value="DHBP_synthase_RibB"/>
</dbReference>
<feature type="site" description="Essential for catalytic activity" evidence="14">
    <location>
        <position position="164"/>
    </location>
</feature>
<evidence type="ECO:0000256" key="3">
    <source>
        <dbReference type="ARBA" id="ARBA00002284"/>
    </source>
</evidence>
<comment type="caution">
    <text evidence="16">The sequence shown here is derived from an EMBL/GenBank/DDBJ whole genome shotgun (WGS) entry which is preliminary data.</text>
</comment>
<dbReference type="SUPFAM" id="SSF55821">
    <property type="entry name" value="YrdC/RibB"/>
    <property type="match status" value="1"/>
</dbReference>
<feature type="site" description="Essential for catalytic activity" evidence="14">
    <location>
        <position position="126"/>
    </location>
</feature>
<keyword evidence="12 14" id="KW-0464">Manganese</keyword>
<dbReference type="InterPro" id="IPR017945">
    <property type="entry name" value="DHBP_synth_RibB-like_a/b_dom"/>
</dbReference>
<dbReference type="NCBIfam" id="TIGR00506">
    <property type="entry name" value="ribB"/>
    <property type="match status" value="1"/>
</dbReference>
<evidence type="ECO:0000256" key="13">
    <source>
        <dbReference type="ARBA" id="ARBA00023239"/>
    </source>
</evidence>
<evidence type="ECO:0000313" key="16">
    <source>
        <dbReference type="EMBL" id="EXJ10364.1"/>
    </source>
</evidence>
<protein>
    <recommendedName>
        <fullName evidence="8 14">3,4-dihydroxy-2-butanone 4-phosphate synthase</fullName>
        <shortName evidence="14">DHBP synthase</shortName>
        <ecNumber evidence="7 14">4.1.99.12</ecNumber>
    </recommendedName>
</protein>
<comment type="similarity">
    <text evidence="5">In the N-terminal section; belongs to the DHBP synthase family.</text>
</comment>
<evidence type="ECO:0000313" key="17">
    <source>
        <dbReference type="Proteomes" id="UP000019464"/>
    </source>
</evidence>
<evidence type="ECO:0000256" key="4">
    <source>
        <dbReference type="ARBA" id="ARBA00004904"/>
    </source>
</evidence>
<dbReference type="GO" id="GO:0008686">
    <property type="term" value="F:3,4-dihydroxy-2-butanone-4-phosphate synthase activity"/>
    <property type="evidence" value="ECO:0007669"/>
    <property type="project" value="UniProtKB-UniRule"/>
</dbReference>
<evidence type="ECO:0000256" key="2">
    <source>
        <dbReference type="ARBA" id="ARBA00001936"/>
    </source>
</evidence>
<gene>
    <name evidence="16" type="primary">ribBA</name>
    <name evidence="14" type="synonym">ribB</name>
    <name evidence="16" type="ORF">D791_02692</name>
</gene>
<reference evidence="16 17" key="2">
    <citation type="journal article" date="2015" name="Syst. Appl. Microbiol.">
        <title>Nitrincola nitratireducens sp. nov. isolated from a haloalkaline crater lake.</title>
        <authorList>
            <person name="Singh A."/>
            <person name="Vaidya B."/>
            <person name="Tanuku N.R."/>
            <person name="Pinnaka A.K."/>
        </authorList>
    </citation>
    <scope>NUCLEOTIDE SEQUENCE [LARGE SCALE GENOMIC DNA]</scope>
    <source>
        <strain evidence="16 17">AK23</strain>
    </source>
</reference>
<keyword evidence="9 14" id="KW-0686">Riboflavin biosynthesis</keyword>
<dbReference type="NCBIfam" id="NF010626">
    <property type="entry name" value="PRK14019.1"/>
    <property type="match status" value="1"/>
</dbReference>
<comment type="subunit">
    <text evidence="14">Homodimer.</text>
</comment>
<reference evidence="17" key="1">
    <citation type="submission" date="2012-11" db="EMBL/GenBank/DDBJ databases">
        <authorList>
            <person name="Singh A."/>
            <person name="Pinnaka A.K."/>
            <person name="Vaidya B."/>
        </authorList>
    </citation>
    <scope>NUCLEOTIDE SEQUENCE [LARGE SCALE GENOMIC DNA]</scope>
    <source>
        <strain evidence="17">AK23</strain>
    </source>
</reference>
<comment type="cofactor">
    <cofactor evidence="14">
        <name>Mg(2+)</name>
        <dbReference type="ChEBI" id="CHEBI:18420"/>
    </cofactor>
    <cofactor evidence="14">
        <name>Mn(2+)</name>
        <dbReference type="ChEBI" id="CHEBI:29035"/>
    </cofactor>
    <text evidence="14">Binds 2 divalent metal cations per subunit. Magnesium or manganese.</text>
</comment>
<dbReference type="PATRIC" id="fig|1229521.3.peg.2720"/>
<dbReference type="Gene3D" id="3.40.50.10990">
    <property type="entry name" value="GTP cyclohydrolase II"/>
    <property type="match status" value="1"/>
</dbReference>
<dbReference type="Proteomes" id="UP000019464">
    <property type="component" value="Unassembled WGS sequence"/>
</dbReference>
<evidence type="ECO:0000256" key="1">
    <source>
        <dbReference type="ARBA" id="ARBA00000141"/>
    </source>
</evidence>
<evidence type="ECO:0000256" key="7">
    <source>
        <dbReference type="ARBA" id="ARBA00012153"/>
    </source>
</evidence>
<accession>W9UTG4</accession>
<dbReference type="PANTHER" id="PTHR21327:SF34">
    <property type="entry name" value="3,4-DIHYDROXY-2-BUTANONE 4-PHOSPHATE SYNTHASE"/>
    <property type="match status" value="1"/>
</dbReference>
<evidence type="ECO:0000256" key="11">
    <source>
        <dbReference type="ARBA" id="ARBA00022842"/>
    </source>
</evidence>
<organism evidence="16 17">
    <name type="scientific">Nitrincola nitratireducens</name>
    <dbReference type="NCBI Taxonomy" id="1229521"/>
    <lineage>
        <taxon>Bacteria</taxon>
        <taxon>Pseudomonadati</taxon>
        <taxon>Pseudomonadota</taxon>
        <taxon>Gammaproteobacteria</taxon>
        <taxon>Oceanospirillales</taxon>
        <taxon>Oceanospirillaceae</taxon>
        <taxon>Nitrincola</taxon>
    </lineage>
</organism>
<comment type="similarity">
    <text evidence="14">Belongs to the DHBP synthase family.</text>
</comment>
<keyword evidence="10 14" id="KW-0479">Metal-binding</keyword>
<dbReference type="EMBL" id="AONB01000014">
    <property type="protein sequence ID" value="EXJ10364.1"/>
    <property type="molecule type" value="Genomic_DNA"/>
</dbReference>
<dbReference type="PANTHER" id="PTHR21327">
    <property type="entry name" value="GTP CYCLOHYDROLASE II-RELATED"/>
    <property type="match status" value="1"/>
</dbReference>
<dbReference type="PIRSF" id="PIRSF001259">
    <property type="entry name" value="RibA"/>
    <property type="match status" value="1"/>
</dbReference>
<dbReference type="OrthoDB" id="9793111at2"/>
<feature type="binding site" evidence="14">
    <location>
        <position position="28"/>
    </location>
    <ligand>
        <name>Mg(2+)</name>
        <dbReference type="ChEBI" id="CHEBI:18420"/>
        <label>1</label>
    </ligand>
</feature>
<dbReference type="Pfam" id="PF00926">
    <property type="entry name" value="DHBP_synthase"/>
    <property type="match status" value="1"/>
</dbReference>
<evidence type="ECO:0000256" key="5">
    <source>
        <dbReference type="ARBA" id="ARBA00005520"/>
    </source>
</evidence>
<dbReference type="SUPFAM" id="SSF142695">
    <property type="entry name" value="RibA-like"/>
    <property type="match status" value="1"/>
</dbReference>
<dbReference type="Gene3D" id="3.90.870.10">
    <property type="entry name" value="DHBP synthase"/>
    <property type="match status" value="1"/>
</dbReference>
<dbReference type="GO" id="GO:0005829">
    <property type="term" value="C:cytosol"/>
    <property type="evidence" value="ECO:0007669"/>
    <property type="project" value="TreeGrafter"/>
</dbReference>
<evidence type="ECO:0000256" key="14">
    <source>
        <dbReference type="HAMAP-Rule" id="MF_00180"/>
    </source>
</evidence>
<dbReference type="UniPathway" id="UPA00275">
    <property type="reaction ID" value="UER00399"/>
</dbReference>
<dbReference type="STRING" id="1229521.D791_02692"/>
<name>W9UTG4_9GAMM</name>
<dbReference type="GO" id="GO:0030145">
    <property type="term" value="F:manganese ion binding"/>
    <property type="evidence" value="ECO:0007669"/>
    <property type="project" value="UniProtKB-UniRule"/>
</dbReference>
<feature type="binding site" evidence="14">
    <location>
        <position position="143"/>
    </location>
    <ligand>
        <name>Mg(2+)</name>
        <dbReference type="ChEBI" id="CHEBI:18420"/>
        <label>2</label>
    </ligand>
</feature>
<feature type="binding site" evidence="14">
    <location>
        <begin position="140"/>
        <end position="144"/>
    </location>
    <ligand>
        <name>D-ribulose 5-phosphate</name>
        <dbReference type="ChEBI" id="CHEBI:58121"/>
    </ligand>
</feature>
<proteinExistence type="inferred from homology"/>
<sequence length="374" mass="41134">MELNSPEEIIEDIRQGKMVILMDDEDRENEGDLVIAAEKVRPEDINFMATHARGLICLTLTRERCEQLQLPLMVQSNGAQFSTNFTMSIEAASGVTTGISAADRAHTVHAAVKKDAKPDDIVQPGHIFPLMAQPGGVLSRAGHTEAGCDLARLAGLTPASVIVEVMNDDGSMARRPDLEKFATKHGLKIGTIADLIHYRTLNEHTIARESEGVLPTEYGDFNFVTYKDEIKNCTHLALYQGEISAQEPTLVRVHIRSEVLRDVVGVQPGDETKWTMRRALRRVSEEGKGVVLLLDTGHRIDLGVAVDQLVNKQHQRVSSKVNVSASGAYLTVGTGSQILRDLGVSKIRLLSSPMKFNAISGFDLEIEEYIPYQN</sequence>
<keyword evidence="11 14" id="KW-0460">Magnesium</keyword>
<dbReference type="EC" id="4.1.99.12" evidence="7 14"/>
<evidence type="ECO:0000256" key="8">
    <source>
        <dbReference type="ARBA" id="ARBA00018836"/>
    </source>
</evidence>
<evidence type="ECO:0000259" key="15">
    <source>
        <dbReference type="Pfam" id="PF00925"/>
    </source>
</evidence>
<feature type="binding site" evidence="14">
    <location>
        <begin position="27"/>
        <end position="28"/>
    </location>
    <ligand>
        <name>D-ribulose 5-phosphate</name>
        <dbReference type="ChEBI" id="CHEBI:58121"/>
    </ligand>
</feature>
<comment type="similarity">
    <text evidence="6">In the C-terminal section; belongs to the GTP cyclohydrolase II family.</text>
</comment>
<feature type="domain" description="GTP cyclohydrolase II" evidence="15">
    <location>
        <begin position="210"/>
        <end position="371"/>
    </location>
</feature>
<dbReference type="GO" id="GO:0003935">
    <property type="term" value="F:GTP cyclohydrolase II activity"/>
    <property type="evidence" value="ECO:0007669"/>
    <property type="project" value="TreeGrafter"/>
</dbReference>
<feature type="binding site" evidence="14">
    <location>
        <position position="32"/>
    </location>
    <ligand>
        <name>D-ribulose 5-phosphate</name>
        <dbReference type="ChEBI" id="CHEBI:58121"/>
    </ligand>
</feature>
<evidence type="ECO:0000256" key="9">
    <source>
        <dbReference type="ARBA" id="ARBA00022619"/>
    </source>
</evidence>
<evidence type="ECO:0000256" key="12">
    <source>
        <dbReference type="ARBA" id="ARBA00023211"/>
    </source>
</evidence>
<dbReference type="RefSeq" id="WP_036512069.1">
    <property type="nucleotide sequence ID" value="NZ_AONB01000014.1"/>
</dbReference>
<dbReference type="InterPro" id="IPR032677">
    <property type="entry name" value="GTP_cyclohydro_II"/>
</dbReference>
<comment type="cofactor">
    <cofactor evidence="2">
        <name>Mn(2+)</name>
        <dbReference type="ChEBI" id="CHEBI:29035"/>
    </cofactor>
</comment>
<dbReference type="GO" id="GO:0009231">
    <property type="term" value="P:riboflavin biosynthetic process"/>
    <property type="evidence" value="ECO:0007669"/>
    <property type="project" value="UniProtKB-UniRule"/>
</dbReference>
<feature type="binding site" evidence="14">
    <location>
        <position position="28"/>
    </location>
    <ligand>
        <name>Mg(2+)</name>
        <dbReference type="ChEBI" id="CHEBI:18420"/>
        <label>2</label>
    </ligand>
</feature>
<evidence type="ECO:0000256" key="6">
    <source>
        <dbReference type="ARBA" id="ARBA00008976"/>
    </source>
</evidence>
<keyword evidence="13 14" id="KW-0456">Lyase</keyword>
<comment type="pathway">
    <text evidence="4 14">Cofactor biosynthesis; riboflavin biosynthesis; 2-hydroxy-3-oxobutyl phosphate from D-ribulose 5-phosphate: step 1/1.</text>
</comment>
<dbReference type="FunFam" id="3.90.870.10:FF:000001">
    <property type="entry name" value="Riboflavin biosynthesis protein RibBA"/>
    <property type="match status" value="1"/>
</dbReference>